<keyword evidence="3" id="KW-0255">Endonuclease</keyword>
<dbReference type="InterPro" id="IPR005135">
    <property type="entry name" value="Endo/exonuclease/phosphatase"/>
</dbReference>
<dbReference type="Pfam" id="PF03372">
    <property type="entry name" value="Exo_endo_phos"/>
    <property type="match status" value="1"/>
</dbReference>
<dbReference type="SUPFAM" id="SSF56219">
    <property type="entry name" value="DNase I-like"/>
    <property type="match status" value="1"/>
</dbReference>
<sequence length="329" mass="36336">MKRTTADQPHRPWLRLFIIAVAAAQTLFILAQIGSMALARHLWLADLANFIRLHLMIVGVSLALLGLLLPARSTRIGAVVAFAVAVAPYLLLLPPASYLGGVEIRIVSANVLVENQHPEDFVALADVREADVLVLQEMRPVWQDRLIETGIWAHESSRDLRSRTDMKVFSRFRVLNETVISAESDDTGGRHPLRLELDVEGRTLIVYAIHAQTPRSSRMWRERTAYFRDLAQAVGAERPDAAVILVGDWNTPPFSPLYKDLLAQVGYARADASLVPHATRFSLRLAALPQIGVPIDHIVLSPNVGAVSLRTSEKFGSNHLAIVARVSLP</sequence>
<dbReference type="STRING" id="1121003.SAMN03080618_01930"/>
<gene>
    <name evidence="3" type="ORF">SAMN03080618_01930</name>
</gene>
<keyword evidence="3" id="KW-0540">Nuclease</keyword>
<protein>
    <submittedName>
        <fullName evidence="3">Uncharacterized conserved protein YafD, endonuclease/exonuclease/phosphatase (EEP) superfamily</fullName>
    </submittedName>
</protein>
<keyword evidence="1" id="KW-1133">Transmembrane helix</keyword>
<dbReference type="GO" id="GO:0004519">
    <property type="term" value="F:endonuclease activity"/>
    <property type="evidence" value="ECO:0007669"/>
    <property type="project" value="UniProtKB-KW"/>
</dbReference>
<feature type="transmembrane region" description="Helical" evidence="1">
    <location>
        <begin position="76"/>
        <end position="96"/>
    </location>
</feature>
<evidence type="ECO:0000259" key="2">
    <source>
        <dbReference type="Pfam" id="PF03372"/>
    </source>
</evidence>
<feature type="transmembrane region" description="Helical" evidence="1">
    <location>
        <begin position="12"/>
        <end position="38"/>
    </location>
</feature>
<keyword evidence="1" id="KW-0472">Membrane</keyword>
<feature type="domain" description="Endonuclease/exonuclease/phosphatase" evidence="2">
    <location>
        <begin position="108"/>
        <end position="319"/>
    </location>
</feature>
<evidence type="ECO:0000313" key="3">
    <source>
        <dbReference type="EMBL" id="SFJ03602.1"/>
    </source>
</evidence>
<organism evidence="3 4">
    <name type="scientific">Aquamicrobium aerolatum DSM 21857</name>
    <dbReference type="NCBI Taxonomy" id="1121003"/>
    <lineage>
        <taxon>Bacteria</taxon>
        <taxon>Pseudomonadati</taxon>
        <taxon>Pseudomonadota</taxon>
        <taxon>Alphaproteobacteria</taxon>
        <taxon>Hyphomicrobiales</taxon>
        <taxon>Phyllobacteriaceae</taxon>
        <taxon>Aerobium</taxon>
    </lineage>
</organism>
<dbReference type="InterPro" id="IPR036691">
    <property type="entry name" value="Endo/exonu/phosph_ase_sf"/>
</dbReference>
<keyword evidence="3" id="KW-0269">Exonuclease</keyword>
<keyword evidence="1" id="KW-0812">Transmembrane</keyword>
<keyword evidence="3" id="KW-0378">Hydrolase</keyword>
<dbReference type="AlphaFoldDB" id="A0A1I3N351"/>
<dbReference type="EMBL" id="FORF01000010">
    <property type="protein sequence ID" value="SFJ03602.1"/>
    <property type="molecule type" value="Genomic_DNA"/>
</dbReference>
<feature type="transmembrane region" description="Helical" evidence="1">
    <location>
        <begin position="50"/>
        <end position="69"/>
    </location>
</feature>
<dbReference type="RefSeq" id="WP_244523218.1">
    <property type="nucleotide sequence ID" value="NZ_FORF01000010.1"/>
</dbReference>
<dbReference type="GO" id="GO:0004527">
    <property type="term" value="F:exonuclease activity"/>
    <property type="evidence" value="ECO:0007669"/>
    <property type="project" value="UniProtKB-KW"/>
</dbReference>
<proteinExistence type="predicted"/>
<evidence type="ECO:0000313" key="4">
    <source>
        <dbReference type="Proteomes" id="UP000242763"/>
    </source>
</evidence>
<reference evidence="4" key="1">
    <citation type="submission" date="2016-10" db="EMBL/GenBank/DDBJ databases">
        <authorList>
            <person name="Varghese N."/>
            <person name="Submissions S."/>
        </authorList>
    </citation>
    <scope>NUCLEOTIDE SEQUENCE [LARGE SCALE GENOMIC DNA]</scope>
    <source>
        <strain evidence="4">DSM 21857</strain>
    </source>
</reference>
<dbReference type="Gene3D" id="3.60.10.10">
    <property type="entry name" value="Endonuclease/exonuclease/phosphatase"/>
    <property type="match status" value="1"/>
</dbReference>
<evidence type="ECO:0000256" key="1">
    <source>
        <dbReference type="SAM" id="Phobius"/>
    </source>
</evidence>
<keyword evidence="4" id="KW-1185">Reference proteome</keyword>
<dbReference type="Proteomes" id="UP000242763">
    <property type="component" value="Unassembled WGS sequence"/>
</dbReference>
<accession>A0A1I3N351</accession>
<name>A0A1I3N351_9HYPH</name>